<dbReference type="RefSeq" id="WP_149619565.1">
    <property type="nucleotide sequence ID" value="NZ_VOBL01000008.1"/>
</dbReference>
<dbReference type="EMBL" id="VOBL01000008">
    <property type="protein sequence ID" value="KAA0977190.1"/>
    <property type="molecule type" value="Genomic_DNA"/>
</dbReference>
<feature type="domain" description="AB hydrolase-1" evidence="1">
    <location>
        <begin position="29"/>
        <end position="252"/>
    </location>
</feature>
<dbReference type="Proteomes" id="UP000323856">
    <property type="component" value="Unassembled WGS sequence"/>
</dbReference>
<dbReference type="GO" id="GO:0016020">
    <property type="term" value="C:membrane"/>
    <property type="evidence" value="ECO:0007669"/>
    <property type="project" value="TreeGrafter"/>
</dbReference>
<sequence length="300" mass="31254">MTATATTAGLTLVGTKQLFVETTGTGPDVVMVHGLGGTTSFFEPLVASLGDRFRVTRYDFNGHGRSPLAEELTLESLAAELALVIESQTSSGRAHLVGHSMGTLIVQQLATTRPDLVQDVVLLGPVREQAPTAQDATRARAGLVREKGMVAVADPVANGATSDEAAIENPLVRPFVREMLLGQDPEAYAQACEALANASNPDLATIQSRVLLLTGDEDKVSTPAGNEAMAAELEPAETIVAQGTGHWTVPEAPVFVSAAVLEFLADTLPAPAPSKTCACSSDGCTSGRTKTITVPIRKIV</sequence>
<proteinExistence type="predicted"/>
<dbReference type="PRINTS" id="PR00111">
    <property type="entry name" value="ABHYDROLASE"/>
</dbReference>
<dbReference type="GO" id="GO:0047372">
    <property type="term" value="F:monoacylglycerol lipase activity"/>
    <property type="evidence" value="ECO:0007669"/>
    <property type="project" value="TreeGrafter"/>
</dbReference>
<dbReference type="OrthoDB" id="7958481at2"/>
<evidence type="ECO:0000313" key="3">
    <source>
        <dbReference type="Proteomes" id="UP000323856"/>
    </source>
</evidence>
<dbReference type="InterPro" id="IPR029058">
    <property type="entry name" value="AB_hydrolase_fold"/>
</dbReference>
<evidence type="ECO:0000313" key="2">
    <source>
        <dbReference type="EMBL" id="KAA0977190.1"/>
    </source>
</evidence>
<keyword evidence="2" id="KW-0378">Hydrolase</keyword>
<dbReference type="PANTHER" id="PTHR43798">
    <property type="entry name" value="MONOACYLGLYCEROL LIPASE"/>
    <property type="match status" value="1"/>
</dbReference>
<protein>
    <submittedName>
        <fullName evidence="2">Alpha/beta fold hydrolase</fullName>
    </submittedName>
</protein>
<dbReference type="InterPro" id="IPR000073">
    <property type="entry name" value="AB_hydrolase_1"/>
</dbReference>
<dbReference type="Gene3D" id="3.40.50.1820">
    <property type="entry name" value="alpha/beta hydrolase"/>
    <property type="match status" value="1"/>
</dbReference>
<dbReference type="GO" id="GO:0046464">
    <property type="term" value="P:acylglycerol catabolic process"/>
    <property type="evidence" value="ECO:0007669"/>
    <property type="project" value="TreeGrafter"/>
</dbReference>
<dbReference type="SUPFAM" id="SSF53474">
    <property type="entry name" value="alpha/beta-Hydrolases"/>
    <property type="match status" value="1"/>
</dbReference>
<dbReference type="InterPro" id="IPR050266">
    <property type="entry name" value="AB_hydrolase_sf"/>
</dbReference>
<dbReference type="AlphaFoldDB" id="A0A5B0EH82"/>
<reference evidence="2 3" key="1">
    <citation type="submission" date="2019-07" db="EMBL/GenBank/DDBJ databases">
        <title>Analysis of the biochemical properties, biological activity and biotechnological potential of siderophores and biosurfactants produced by Antarctic psychrotolerant bacteria.</title>
        <authorList>
            <person name="Styczynski M."/>
            <person name="Krucon T."/>
            <person name="Decewicz P."/>
            <person name="Dziewit L."/>
        </authorList>
    </citation>
    <scope>NUCLEOTIDE SEQUENCE [LARGE SCALE GENOMIC DNA]</scope>
    <source>
        <strain evidence="2 3">ANT_H27</strain>
    </source>
</reference>
<name>A0A5B0EH82_9MICC</name>
<organism evidence="2 3">
    <name type="scientific">Paeniglutamicibacter gangotriensis</name>
    <dbReference type="NCBI Taxonomy" id="254787"/>
    <lineage>
        <taxon>Bacteria</taxon>
        <taxon>Bacillati</taxon>
        <taxon>Actinomycetota</taxon>
        <taxon>Actinomycetes</taxon>
        <taxon>Micrococcales</taxon>
        <taxon>Micrococcaceae</taxon>
        <taxon>Paeniglutamicibacter</taxon>
    </lineage>
</organism>
<evidence type="ECO:0000259" key="1">
    <source>
        <dbReference type="Pfam" id="PF00561"/>
    </source>
</evidence>
<dbReference type="Pfam" id="PF00561">
    <property type="entry name" value="Abhydrolase_1"/>
    <property type="match status" value="1"/>
</dbReference>
<comment type="caution">
    <text evidence="2">The sequence shown here is derived from an EMBL/GenBank/DDBJ whole genome shotgun (WGS) entry which is preliminary data.</text>
</comment>
<gene>
    <name evidence="2" type="ORF">FQ154_09855</name>
</gene>
<accession>A0A5B0EH82</accession>
<dbReference type="PANTHER" id="PTHR43798:SF5">
    <property type="entry name" value="MONOACYLGLYCEROL LIPASE ABHD6"/>
    <property type="match status" value="1"/>
</dbReference>